<keyword evidence="2 3" id="KW-0067">ATP-binding</keyword>
<keyword evidence="4" id="KW-0808">Transferase</keyword>
<dbReference type="InterPro" id="IPR027417">
    <property type="entry name" value="P-loop_NTPase"/>
</dbReference>
<dbReference type="Gene3D" id="3.40.50.300">
    <property type="entry name" value="P-loop containing nucleotide triphosphate hydrolases"/>
    <property type="match status" value="1"/>
</dbReference>
<keyword evidence="4" id="KW-0418">Kinase</keyword>
<organism evidence="4 5">
    <name type="scientific">Methanosarcina baikalica</name>
    <dbReference type="NCBI Taxonomy" id="3073890"/>
    <lineage>
        <taxon>Archaea</taxon>
        <taxon>Methanobacteriati</taxon>
        <taxon>Methanobacteriota</taxon>
        <taxon>Stenosarchaea group</taxon>
        <taxon>Methanomicrobia</taxon>
        <taxon>Methanosarcinales</taxon>
        <taxon>Methanosarcinaceae</taxon>
        <taxon>Methanosarcina</taxon>
    </lineage>
</organism>
<protein>
    <recommendedName>
        <fullName evidence="3">UPF0200 protein RG963_10300</fullName>
    </recommendedName>
</protein>
<accession>A0ABU2D2E7</accession>
<reference evidence="5" key="1">
    <citation type="submission" date="2023-07" db="EMBL/GenBank/DDBJ databases">
        <title>Whole-genome sequencing of a new Methanosarcina sp. Z-7115.</title>
        <authorList>
            <person name="Zhilina T.N."/>
            <person name="Merkel A.Y."/>
        </authorList>
    </citation>
    <scope>NUCLEOTIDE SEQUENCE [LARGE SCALE GENOMIC DNA]</scope>
    <source>
        <strain evidence="5">Z-7115</strain>
    </source>
</reference>
<keyword evidence="5" id="KW-1185">Reference proteome</keyword>
<comment type="caution">
    <text evidence="4">The sequence shown here is derived from an EMBL/GenBank/DDBJ whole genome shotgun (WGS) entry which is preliminary data.</text>
</comment>
<evidence type="ECO:0000256" key="1">
    <source>
        <dbReference type="ARBA" id="ARBA00022741"/>
    </source>
</evidence>
<name>A0ABU2D2E7_9EURY</name>
<feature type="binding site" evidence="3">
    <location>
        <begin position="8"/>
        <end position="15"/>
    </location>
    <ligand>
        <name>ATP</name>
        <dbReference type="ChEBI" id="CHEBI:30616"/>
    </ligand>
</feature>
<dbReference type="InterPro" id="IPR022970">
    <property type="entry name" value="NTP_hydrolase-rel"/>
</dbReference>
<proteinExistence type="inferred from homology"/>
<keyword evidence="1 3" id="KW-0547">Nucleotide-binding</keyword>
<evidence type="ECO:0000313" key="5">
    <source>
        <dbReference type="Proteomes" id="UP001246244"/>
    </source>
</evidence>
<dbReference type="PANTHER" id="PTHR41930:SF1">
    <property type="entry name" value="DEPHOSPHO-COA KINASE"/>
    <property type="match status" value="1"/>
</dbReference>
<dbReference type="EMBL" id="JAVKPK010000039">
    <property type="protein sequence ID" value="MDR7666157.1"/>
    <property type="molecule type" value="Genomic_DNA"/>
</dbReference>
<dbReference type="GO" id="GO:0016301">
    <property type="term" value="F:kinase activity"/>
    <property type="evidence" value="ECO:0007669"/>
    <property type="project" value="UniProtKB-KW"/>
</dbReference>
<evidence type="ECO:0000256" key="2">
    <source>
        <dbReference type="ARBA" id="ARBA00022840"/>
    </source>
</evidence>
<dbReference type="RefSeq" id="WP_310576184.1">
    <property type="nucleotide sequence ID" value="NZ_JAVKPK010000039.1"/>
</dbReference>
<dbReference type="Pfam" id="PF13207">
    <property type="entry name" value="AAA_17"/>
    <property type="match status" value="1"/>
</dbReference>
<evidence type="ECO:0000313" key="4">
    <source>
        <dbReference type="EMBL" id="MDR7666157.1"/>
    </source>
</evidence>
<sequence length="186" mass="20672">MKIIAFVGMPASGKSEAARIAAEMGIPVINMGDVIRREVLRRGLEPNDSNTGMVATELRKCEGMDAVAIRCVSQIREKGSELVVVDGVRGIAEVECFRREFGEGFVLISIYAPIEIRFSRVQKRGRSDDMNSIEGLRRRDERELSWGMGEAIEASNVQIENNFTLETFKKDVVDVLSNYSGENPAQ</sequence>
<dbReference type="SUPFAM" id="SSF52540">
    <property type="entry name" value="P-loop containing nucleoside triphosphate hydrolases"/>
    <property type="match status" value="1"/>
</dbReference>
<dbReference type="PANTHER" id="PTHR41930">
    <property type="entry name" value="UPF0200 PROTEIN MJ1399"/>
    <property type="match status" value="1"/>
</dbReference>
<comment type="similarity">
    <text evidence="3">Belongs to the UPF0200 family.</text>
</comment>
<evidence type="ECO:0000256" key="3">
    <source>
        <dbReference type="HAMAP-Rule" id="MF_01111"/>
    </source>
</evidence>
<gene>
    <name evidence="4" type="ORF">RG963_10300</name>
</gene>
<dbReference type="Proteomes" id="UP001246244">
    <property type="component" value="Unassembled WGS sequence"/>
</dbReference>
<dbReference type="HAMAP" id="MF_01111">
    <property type="entry name" value="UPF0200"/>
    <property type="match status" value="1"/>
</dbReference>